<dbReference type="GO" id="GO:0016491">
    <property type="term" value="F:oxidoreductase activity"/>
    <property type="evidence" value="ECO:0007669"/>
    <property type="project" value="InterPro"/>
</dbReference>
<dbReference type="InterPro" id="IPR017938">
    <property type="entry name" value="Riboflavin_synthase-like_b-brl"/>
</dbReference>
<dbReference type="SUPFAM" id="SSF63380">
    <property type="entry name" value="Riboflavin synthase domain-like"/>
    <property type="match status" value="2"/>
</dbReference>
<evidence type="ECO:0000313" key="4">
    <source>
        <dbReference type="EMBL" id="KCV69092.1"/>
    </source>
</evidence>
<dbReference type="EMBL" id="KB932207">
    <property type="protein sequence ID" value="KCV69092.1"/>
    <property type="molecule type" value="Genomic_DNA"/>
</dbReference>
<dbReference type="PROSITE" id="PS51384">
    <property type="entry name" value="FAD_FR"/>
    <property type="match status" value="1"/>
</dbReference>
<evidence type="ECO:0000259" key="2">
    <source>
        <dbReference type="PROSITE" id="PS50902"/>
    </source>
</evidence>
<gene>
    <name evidence="4" type="ORF">H696_04507</name>
</gene>
<dbReference type="GO" id="GO:0005829">
    <property type="term" value="C:cytosol"/>
    <property type="evidence" value="ECO:0007669"/>
    <property type="project" value="TreeGrafter"/>
</dbReference>
<dbReference type="GO" id="GO:0010181">
    <property type="term" value="F:FMN binding"/>
    <property type="evidence" value="ECO:0007669"/>
    <property type="project" value="InterPro"/>
</dbReference>
<protein>
    <recommendedName>
        <fullName evidence="6">NADPH-dependent diflavin oxidoreductase 1</fullName>
    </recommendedName>
</protein>
<dbReference type="SUPFAM" id="SSF52343">
    <property type="entry name" value="Ferredoxin reductase-like, C-terminal NADP-linked domain"/>
    <property type="match status" value="1"/>
</dbReference>
<dbReference type="OrthoDB" id="1688044at2759"/>
<dbReference type="InterPro" id="IPR023173">
    <property type="entry name" value="NADPH_Cyt_P450_Rdtase_alpha"/>
</dbReference>
<evidence type="ECO:0000259" key="3">
    <source>
        <dbReference type="PROSITE" id="PS51384"/>
    </source>
</evidence>
<dbReference type="STRING" id="691883.A0A058Z6E0"/>
<feature type="domain" description="Flavodoxin-like" evidence="2">
    <location>
        <begin position="8"/>
        <end position="168"/>
    </location>
</feature>
<name>A0A058Z6E0_FONAL</name>
<dbReference type="Pfam" id="PF00258">
    <property type="entry name" value="Flavodoxin_1"/>
    <property type="match status" value="1"/>
</dbReference>
<proteinExistence type="predicted"/>
<dbReference type="InterPro" id="IPR008254">
    <property type="entry name" value="Flavodoxin/NO_synth"/>
</dbReference>
<dbReference type="Gene3D" id="1.20.990.10">
    <property type="entry name" value="NADPH-cytochrome p450 Reductase, Chain A, domain 3"/>
    <property type="match status" value="1"/>
</dbReference>
<dbReference type="SUPFAM" id="SSF52218">
    <property type="entry name" value="Flavoproteins"/>
    <property type="match status" value="1"/>
</dbReference>
<dbReference type="Gene3D" id="2.40.30.10">
    <property type="entry name" value="Translation factors"/>
    <property type="match status" value="1"/>
</dbReference>
<dbReference type="eggNOG" id="KOG1159">
    <property type="taxonomic scope" value="Eukaryota"/>
</dbReference>
<dbReference type="AlphaFoldDB" id="A0A058Z6E0"/>
<sequence length="770" mass="82063">MSASDDTLLILYGSQTGTAAAHATRLAMAGRRLCRQAGRPADRISLRSLEHFDMDTLPAHPRVAIVMATTGAGEFPVPSRAAWRRLLRASLPRTWLAARGTRISVLGLGDSSYKEFNFAAKKLARRLAQLGARSIDPATDVASATCLDARAGDDEQEATFDAWALGIFKSMGLVPGTEDGSGTSAGWVDPARRVVALFGDSMSDFAPDAGAPPLARPADEHASLVLCSNRVIAGTVPDALDLRAEGEVRELILALRTLPATPLQAGDALALWPRNPADAVAQALDALGIPPGHGDRLVSLLALEEGDSLEDLFECHLLEGCPLSGLTRTRPVPLREFLARALDLNSAPSPGALARMAGRTRSAQERDRLAEFAPLAIRRRFGLEEMPLDPRVIERNEYNAYIRRGRRTALEVVADFFGCRLSERSLARPVVGELLLQAGQPRLTASQLEGLSLSGSEPHRPAVTGAPSGTGFHWEDILAPGGLFSPMQPRVYSIASDPEQTNAISLIARVVHYSTADADRGGPLKPRVGTCTRWLASLEAGDSLRYAPVPGSMKLPAPGAALPPLVFVATGTGLAPFRAYLQQLLRRVPAPQLPPILLVLGFRRRVEALCLADLLRPVARASSAGTGGGVWCAFSRPDSEAGEQAVGRLLADAPGPDEWEFSPAPGTGGSPVAAPPAGGRRFYVQDLLAEYRPVANLVASWLLERDARLFICGNGARLSDMVQMAVARALVTAGAPDDFIPTPKQLDQGMDRVRGLVKQGRIQSEAWVAS</sequence>
<evidence type="ECO:0000313" key="5">
    <source>
        <dbReference type="Proteomes" id="UP000030693"/>
    </source>
</evidence>
<dbReference type="Proteomes" id="UP000030693">
    <property type="component" value="Unassembled WGS sequence"/>
</dbReference>
<dbReference type="Gene3D" id="3.40.50.360">
    <property type="match status" value="1"/>
</dbReference>
<keyword evidence="1" id="KW-0285">Flavoprotein</keyword>
<evidence type="ECO:0000256" key="1">
    <source>
        <dbReference type="ARBA" id="ARBA00022630"/>
    </source>
</evidence>
<dbReference type="GO" id="GO:0050660">
    <property type="term" value="F:flavin adenine dinucleotide binding"/>
    <property type="evidence" value="ECO:0007669"/>
    <property type="project" value="TreeGrafter"/>
</dbReference>
<dbReference type="Gene3D" id="3.40.50.80">
    <property type="entry name" value="Nucleotide-binding domain of ferredoxin-NADP reductase (FNR) module"/>
    <property type="match status" value="1"/>
</dbReference>
<dbReference type="InterPro" id="IPR039261">
    <property type="entry name" value="FNR_nucleotide-bd"/>
</dbReference>
<dbReference type="GeneID" id="20529232"/>
<evidence type="ECO:0008006" key="6">
    <source>
        <dbReference type="Google" id="ProtNLM"/>
    </source>
</evidence>
<dbReference type="RefSeq" id="XP_009496663.1">
    <property type="nucleotide sequence ID" value="XM_009498388.1"/>
</dbReference>
<dbReference type="PROSITE" id="PS50902">
    <property type="entry name" value="FLAVODOXIN_LIKE"/>
    <property type="match status" value="1"/>
</dbReference>
<dbReference type="InterPro" id="IPR017927">
    <property type="entry name" value="FAD-bd_FR_type"/>
</dbReference>
<dbReference type="InterPro" id="IPR001094">
    <property type="entry name" value="Flavdoxin-like"/>
</dbReference>
<organism evidence="4">
    <name type="scientific">Fonticula alba</name>
    <name type="common">Slime mold</name>
    <dbReference type="NCBI Taxonomy" id="691883"/>
    <lineage>
        <taxon>Eukaryota</taxon>
        <taxon>Rotosphaerida</taxon>
        <taxon>Fonticulaceae</taxon>
        <taxon>Fonticula</taxon>
    </lineage>
</organism>
<dbReference type="PANTHER" id="PTHR19384">
    <property type="entry name" value="NITRIC OXIDE SYNTHASE-RELATED"/>
    <property type="match status" value="1"/>
</dbReference>
<feature type="domain" description="FAD-binding FR-type" evidence="3">
    <location>
        <begin position="229"/>
        <end position="563"/>
    </location>
</feature>
<dbReference type="PANTHER" id="PTHR19384:SF10">
    <property type="entry name" value="NADPH-DEPENDENT DIFLAVIN OXIDOREDUCTASE 1"/>
    <property type="match status" value="1"/>
</dbReference>
<dbReference type="InterPro" id="IPR029039">
    <property type="entry name" value="Flavoprotein-like_sf"/>
</dbReference>
<accession>A0A058Z6E0</accession>
<keyword evidence="5" id="KW-1185">Reference proteome</keyword>
<dbReference type="PRINTS" id="PR00369">
    <property type="entry name" value="FLAVODOXIN"/>
</dbReference>
<reference evidence="4" key="1">
    <citation type="submission" date="2013-04" db="EMBL/GenBank/DDBJ databases">
        <title>The Genome Sequence of Fonticula alba ATCC 38817.</title>
        <authorList>
            <consortium name="The Broad Institute Genomics Platform"/>
            <person name="Russ C."/>
            <person name="Cuomo C."/>
            <person name="Burger G."/>
            <person name="Gray M.W."/>
            <person name="Holland P.W.H."/>
            <person name="King N."/>
            <person name="Lang F.B.F."/>
            <person name="Roger A.J."/>
            <person name="Ruiz-Trillo I."/>
            <person name="Brown M."/>
            <person name="Walker B."/>
            <person name="Young S."/>
            <person name="Zeng Q."/>
            <person name="Gargeya S."/>
            <person name="Fitzgerald M."/>
            <person name="Haas B."/>
            <person name="Abouelleil A."/>
            <person name="Allen A.W."/>
            <person name="Alvarado L."/>
            <person name="Arachchi H.M."/>
            <person name="Berlin A.M."/>
            <person name="Chapman S.B."/>
            <person name="Gainer-Dewar J."/>
            <person name="Goldberg J."/>
            <person name="Griggs A."/>
            <person name="Gujja S."/>
            <person name="Hansen M."/>
            <person name="Howarth C."/>
            <person name="Imamovic A."/>
            <person name="Ireland A."/>
            <person name="Larimer J."/>
            <person name="McCowan C."/>
            <person name="Murphy C."/>
            <person name="Pearson M."/>
            <person name="Poon T.W."/>
            <person name="Priest M."/>
            <person name="Roberts A."/>
            <person name="Saif S."/>
            <person name="Shea T."/>
            <person name="Sisk P."/>
            <person name="Sykes S."/>
            <person name="Wortman J."/>
            <person name="Nusbaum C."/>
            <person name="Birren B."/>
        </authorList>
    </citation>
    <scope>NUCLEOTIDE SEQUENCE [LARGE SCALE GENOMIC DNA]</scope>
    <source>
        <strain evidence="4">ATCC 38817</strain>
    </source>
</reference>